<feature type="transmembrane region" description="Helical" evidence="1">
    <location>
        <begin position="96"/>
        <end position="118"/>
    </location>
</feature>
<feature type="transmembrane region" description="Helical" evidence="1">
    <location>
        <begin position="12"/>
        <end position="31"/>
    </location>
</feature>
<gene>
    <name evidence="2" type="ORF">GCM10009093_22480</name>
</gene>
<evidence type="ECO:0000256" key="1">
    <source>
        <dbReference type="SAM" id="Phobius"/>
    </source>
</evidence>
<sequence length="320" mass="35692">MDDRASRLLRKRLYLGLGLSLAYAAVLYLLIWQANGGMLFISGLIFMPMAIASVFSAVADPLGRASIGTHLKWALIGIAVLLVLSIIVFREGGICVAMAAPFFFAGATLGSSLTVALLRKRALRHTPPLMILAPLLLAPFEPHLDYRMVDEQVVTVIEIDAPRSDVWAHTVEIRDIRKPELKPTFSHNVVGVPTPVNARMEGQGVGAVRQLRWTKGVRFEEVVTAWDQDRRLAWDFRFGPDSIPDAVEAHIDVDSSYLKLARGDYVLEDLPNNRTRLTLTTRYRMATPINAYCALWGRVFLNDFHSTVLKVIKDRSEAQV</sequence>
<evidence type="ECO:0008006" key="4">
    <source>
        <dbReference type="Google" id="ProtNLM"/>
    </source>
</evidence>
<keyword evidence="1" id="KW-1133">Transmembrane helix</keyword>
<keyword evidence="1" id="KW-0472">Membrane</keyword>
<dbReference type="EMBL" id="BAAAEJ010000008">
    <property type="protein sequence ID" value="GAA0395438.1"/>
    <property type="molecule type" value="Genomic_DNA"/>
</dbReference>
<accession>A0ABN0YH65</accession>
<evidence type="ECO:0000313" key="2">
    <source>
        <dbReference type="EMBL" id="GAA0395438.1"/>
    </source>
</evidence>
<feature type="transmembrane region" description="Helical" evidence="1">
    <location>
        <begin position="37"/>
        <end position="59"/>
    </location>
</feature>
<comment type="caution">
    <text evidence="2">The sequence shown here is derived from an EMBL/GenBank/DDBJ whole genome shotgun (WGS) entry which is preliminary data.</text>
</comment>
<dbReference type="Proteomes" id="UP001500791">
    <property type="component" value="Unassembled WGS sequence"/>
</dbReference>
<organism evidence="2 3">
    <name type="scientific">Brevundimonas terrae</name>
    <dbReference type="NCBI Taxonomy" id="363631"/>
    <lineage>
        <taxon>Bacteria</taxon>
        <taxon>Pseudomonadati</taxon>
        <taxon>Pseudomonadota</taxon>
        <taxon>Alphaproteobacteria</taxon>
        <taxon>Caulobacterales</taxon>
        <taxon>Caulobacteraceae</taxon>
        <taxon>Brevundimonas</taxon>
    </lineage>
</organism>
<reference evidence="2 3" key="1">
    <citation type="journal article" date="2019" name="Int. J. Syst. Evol. Microbiol.">
        <title>The Global Catalogue of Microorganisms (GCM) 10K type strain sequencing project: providing services to taxonomists for standard genome sequencing and annotation.</title>
        <authorList>
            <consortium name="The Broad Institute Genomics Platform"/>
            <consortium name="The Broad Institute Genome Sequencing Center for Infectious Disease"/>
            <person name="Wu L."/>
            <person name="Ma J."/>
        </authorList>
    </citation>
    <scope>NUCLEOTIDE SEQUENCE [LARGE SCALE GENOMIC DNA]</scope>
    <source>
        <strain evidence="2 3">JCM 13476</strain>
    </source>
</reference>
<keyword evidence="3" id="KW-1185">Reference proteome</keyword>
<dbReference type="InterPro" id="IPR023393">
    <property type="entry name" value="START-like_dom_sf"/>
</dbReference>
<name>A0ABN0YH65_9CAUL</name>
<dbReference type="SUPFAM" id="SSF55961">
    <property type="entry name" value="Bet v1-like"/>
    <property type="match status" value="1"/>
</dbReference>
<proteinExistence type="predicted"/>
<protein>
    <recommendedName>
        <fullName evidence="4">SRPBCC family protein</fullName>
    </recommendedName>
</protein>
<feature type="transmembrane region" description="Helical" evidence="1">
    <location>
        <begin position="71"/>
        <end position="90"/>
    </location>
</feature>
<dbReference type="Gene3D" id="3.30.530.20">
    <property type="match status" value="1"/>
</dbReference>
<dbReference type="RefSeq" id="WP_167178050.1">
    <property type="nucleotide sequence ID" value="NZ_BAAAEJ010000008.1"/>
</dbReference>
<evidence type="ECO:0000313" key="3">
    <source>
        <dbReference type="Proteomes" id="UP001500791"/>
    </source>
</evidence>
<keyword evidence="1" id="KW-0812">Transmembrane</keyword>